<reference evidence="4" key="1">
    <citation type="submission" date="2016-06" db="EMBL/GenBank/DDBJ databases">
        <authorList>
            <person name="Sutton G."/>
            <person name="Brinkac L."/>
            <person name="Sanka R."/>
            <person name="Adams M."/>
            <person name="Lau E."/>
            <person name="Sam S."/>
            <person name="Sreng N."/>
            <person name="Him V."/>
            <person name="Kerleguer A."/>
            <person name="Cheng S."/>
        </authorList>
    </citation>
    <scope>NUCLEOTIDE SEQUENCE [LARGE SCALE GENOMIC DNA]</scope>
    <source>
        <strain evidence="4">E861</strain>
    </source>
</reference>
<keyword evidence="1" id="KW-1133">Transmembrane helix</keyword>
<organism evidence="3 4">
    <name type="scientific">Mycobacterium kyorinense</name>
    <dbReference type="NCBI Taxonomy" id="487514"/>
    <lineage>
        <taxon>Bacteria</taxon>
        <taxon>Bacillati</taxon>
        <taxon>Actinomycetota</taxon>
        <taxon>Actinomycetes</taxon>
        <taxon>Mycobacteriales</taxon>
        <taxon>Mycobacteriaceae</taxon>
        <taxon>Mycobacterium</taxon>
    </lineage>
</organism>
<dbReference type="RefSeq" id="WP_065014239.1">
    <property type="nucleotide sequence ID" value="NZ_LZKJ01000087.1"/>
</dbReference>
<name>A0A1A2ZA16_9MYCO</name>
<accession>A0A1A2ZA16</accession>
<comment type="caution">
    <text evidence="3">The sequence shown here is derived from an EMBL/GenBank/DDBJ whole genome shotgun (WGS) entry which is preliminary data.</text>
</comment>
<gene>
    <name evidence="3" type="ORF">A5707_19585</name>
</gene>
<evidence type="ECO:0000256" key="2">
    <source>
        <dbReference type="SAM" id="SignalP"/>
    </source>
</evidence>
<dbReference type="Proteomes" id="UP000093592">
    <property type="component" value="Unassembled WGS sequence"/>
</dbReference>
<evidence type="ECO:0000313" key="3">
    <source>
        <dbReference type="EMBL" id="OBI47479.1"/>
    </source>
</evidence>
<feature type="chain" id="PRO_5008318789" evidence="2">
    <location>
        <begin position="27"/>
        <end position="281"/>
    </location>
</feature>
<keyword evidence="2" id="KW-0732">Signal</keyword>
<evidence type="ECO:0000256" key="1">
    <source>
        <dbReference type="SAM" id="Phobius"/>
    </source>
</evidence>
<dbReference type="OrthoDB" id="4753518at2"/>
<dbReference type="AlphaFoldDB" id="A0A1A2ZA16"/>
<protein>
    <submittedName>
        <fullName evidence="3">Uncharacterized protein</fullName>
    </submittedName>
</protein>
<keyword evidence="1" id="KW-0812">Transmembrane</keyword>
<feature type="signal peptide" evidence="2">
    <location>
        <begin position="1"/>
        <end position="26"/>
    </location>
</feature>
<proteinExistence type="predicted"/>
<evidence type="ECO:0000313" key="4">
    <source>
        <dbReference type="Proteomes" id="UP000093592"/>
    </source>
</evidence>
<feature type="transmembrane region" description="Helical" evidence="1">
    <location>
        <begin position="251"/>
        <end position="275"/>
    </location>
</feature>
<feature type="transmembrane region" description="Helical" evidence="1">
    <location>
        <begin position="196"/>
        <end position="215"/>
    </location>
</feature>
<keyword evidence="1" id="KW-0472">Membrane</keyword>
<sequence>MRFAVTALLWLLTTLALAVAVPTAWAQHNIVSADGYAELAREAAGDPALQAAAASQLSASATKLIREHGYRVDPSRVHGVASAYTAGPSFPSDFAQANRAVHAWLFTRPAVGSDPWVIDLAPMLEDSALQQTLSDYHVQTPSTLTVPVTVSPPKTLQPGKLRPLARWGPWVSLGAAVLAGVCAVLTLVAARGRGRALASVGVSALLVGAAGWAAVEVARRRIDAALNHTAGDMRRLAEAMVGHAEASLHDWLNLTLAAGAALAVCGVVVAMLGSLGKPREH</sequence>
<dbReference type="EMBL" id="LZKJ01000087">
    <property type="protein sequence ID" value="OBI47479.1"/>
    <property type="molecule type" value="Genomic_DNA"/>
</dbReference>
<feature type="transmembrane region" description="Helical" evidence="1">
    <location>
        <begin position="167"/>
        <end position="189"/>
    </location>
</feature>